<dbReference type="InterPro" id="IPR043128">
    <property type="entry name" value="Rev_trsase/Diguanyl_cyclase"/>
</dbReference>
<dbReference type="GO" id="GO:0071111">
    <property type="term" value="F:cyclic-guanylate-specific phosphodiesterase activity"/>
    <property type="evidence" value="ECO:0007669"/>
    <property type="project" value="InterPro"/>
</dbReference>
<dbReference type="InterPro" id="IPR001789">
    <property type="entry name" value="Sig_transdc_resp-reg_receiver"/>
</dbReference>
<dbReference type="InterPro" id="IPR050706">
    <property type="entry name" value="Cyclic-di-GMP_PDE-like"/>
</dbReference>
<dbReference type="InterPro" id="IPR035919">
    <property type="entry name" value="EAL_sf"/>
</dbReference>
<protein>
    <submittedName>
        <fullName evidence="1">Response regulator receiver protein</fullName>
    </submittedName>
</protein>
<dbReference type="InterPro" id="IPR001633">
    <property type="entry name" value="EAL_dom"/>
</dbReference>
<dbReference type="PROSITE" id="PS50887">
    <property type="entry name" value="GGDEF"/>
    <property type="match status" value="1"/>
</dbReference>
<evidence type="ECO:0000313" key="1">
    <source>
        <dbReference type="EMBL" id="KGE53410.1"/>
    </source>
</evidence>
<sequence length="658" mass="70803">MAARDPVVSTTRDDTATRNRPLRAETPPADHWRRWADEGAATADTAAPVSAAIIPAPATAAVPSPATAVSAPRASAASGNARVAAASAPTALPASAAQIAPHEGEDTVAADAPYRVLIVEDDRSQALFAQSVLHGAGMHAQVEMTAASVPQAIQDYHPDLILMDLHMPELDGIRLTTLIRQQPGQQLLPIVFLTGDPDPERQFEVLDSGADDFLTKPIRPRHLIAAVSNRIRRARQQALQQAGEQVSARSNPETGLPTRGHVMDLLADALERKQSGGLFFIEIASALGLRERYGYAAYERLMTQAGHRLASAAQPYPLVRLNDNSFLLLAVDMPEASLEQQALEIRQRLSANAFPVREEESVHVRCAIGVAPLGLGFDDTGSALEAVERTALQARLRSDGVQTYLAPSQAEQQEQLRLVEGQLELAYQPIVAVAGGDTAQYQVLLRLRQADGTLLSAGQVIPAAEAAGRIADLDQQVMDHALGLLHLYQHASPPLRLFVSQSPRTLARDAFADWLLKALVERGVAGQSLIVDLRLDDALIHAVTVQQFCAKLMPAGVQFCLSQFEPGDEANALLAQLPLSFVRMANRFADAHGNTAVRDELRGVIDIAHQRGLLIIGQRIEDPQAAAAMWMSGVDFIQGNLVQTVGKELDFDFTSAVL</sequence>
<dbReference type="Pfam" id="PF00990">
    <property type="entry name" value="GGDEF"/>
    <property type="match status" value="1"/>
</dbReference>
<dbReference type="HOGENOM" id="CLU_000445_70_50_6"/>
<evidence type="ECO:0000313" key="2">
    <source>
        <dbReference type="Proteomes" id="UP000028012"/>
    </source>
</evidence>
<name>A0A098Q285_9XANT</name>
<dbReference type="Gene3D" id="3.40.50.2300">
    <property type="match status" value="1"/>
</dbReference>
<dbReference type="InterPro" id="IPR011006">
    <property type="entry name" value="CheY-like_superfamily"/>
</dbReference>
<dbReference type="Gene3D" id="3.30.70.270">
    <property type="match status" value="1"/>
</dbReference>
<dbReference type="PANTHER" id="PTHR33121">
    <property type="entry name" value="CYCLIC DI-GMP PHOSPHODIESTERASE PDEF"/>
    <property type="match status" value="1"/>
</dbReference>
<gene>
    <name evidence="1" type="ORF">GW15_0202415</name>
</gene>
<dbReference type="STRING" id="325777.GW15_0202415"/>
<dbReference type="eggNOG" id="COG2200">
    <property type="taxonomic scope" value="Bacteria"/>
</dbReference>
<dbReference type="AlphaFoldDB" id="A0A098Q285"/>
<dbReference type="SMART" id="SM00267">
    <property type="entry name" value="GGDEF"/>
    <property type="match status" value="1"/>
</dbReference>
<dbReference type="Pfam" id="PF00563">
    <property type="entry name" value="EAL"/>
    <property type="match status" value="1"/>
</dbReference>
<dbReference type="eggNOG" id="COG3706">
    <property type="taxonomic scope" value="Bacteria"/>
</dbReference>
<dbReference type="GeneID" id="58001479"/>
<comment type="caution">
    <text evidence="1">The sequence shown here is derived from an EMBL/GenBank/DDBJ whole genome shotgun (WGS) entry which is preliminary data.</text>
</comment>
<dbReference type="GO" id="GO:0000160">
    <property type="term" value="P:phosphorelay signal transduction system"/>
    <property type="evidence" value="ECO:0007669"/>
    <property type="project" value="InterPro"/>
</dbReference>
<dbReference type="SMART" id="SM00448">
    <property type="entry name" value="REC"/>
    <property type="match status" value="1"/>
</dbReference>
<dbReference type="InterPro" id="IPR000160">
    <property type="entry name" value="GGDEF_dom"/>
</dbReference>
<dbReference type="InterPro" id="IPR029787">
    <property type="entry name" value="Nucleotide_cyclase"/>
</dbReference>
<dbReference type="SMART" id="SM00052">
    <property type="entry name" value="EAL"/>
    <property type="match status" value="1"/>
</dbReference>
<dbReference type="Proteomes" id="UP000028012">
    <property type="component" value="Unassembled WGS sequence"/>
</dbReference>
<dbReference type="RefSeq" id="WP_042821168.1">
    <property type="nucleotide sequence ID" value="NZ_CP053649.1"/>
</dbReference>
<dbReference type="EMBL" id="JPHD02000023">
    <property type="protein sequence ID" value="KGE53410.1"/>
    <property type="molecule type" value="Genomic_DNA"/>
</dbReference>
<dbReference type="PANTHER" id="PTHR33121:SF70">
    <property type="entry name" value="SIGNALING PROTEIN YKOW"/>
    <property type="match status" value="1"/>
</dbReference>
<dbReference type="SUPFAM" id="SSF52172">
    <property type="entry name" value="CheY-like"/>
    <property type="match status" value="1"/>
</dbReference>
<dbReference type="PROSITE" id="PS50883">
    <property type="entry name" value="EAL"/>
    <property type="match status" value="1"/>
</dbReference>
<dbReference type="CDD" id="cd01948">
    <property type="entry name" value="EAL"/>
    <property type="match status" value="1"/>
</dbReference>
<dbReference type="PROSITE" id="PS50110">
    <property type="entry name" value="RESPONSE_REGULATORY"/>
    <property type="match status" value="1"/>
</dbReference>
<dbReference type="SUPFAM" id="SSF141868">
    <property type="entry name" value="EAL domain-like"/>
    <property type="match status" value="1"/>
</dbReference>
<accession>A0A098Q285</accession>
<organism evidence="1 2">
    <name type="scientific">Xanthomonas axonopodis pv. vasculorum</name>
    <dbReference type="NCBI Taxonomy" id="325777"/>
    <lineage>
        <taxon>Bacteria</taxon>
        <taxon>Pseudomonadati</taxon>
        <taxon>Pseudomonadota</taxon>
        <taxon>Gammaproteobacteria</taxon>
        <taxon>Lysobacterales</taxon>
        <taxon>Lysobacteraceae</taxon>
        <taxon>Xanthomonas</taxon>
    </lineage>
</organism>
<proteinExistence type="predicted"/>
<dbReference type="Gene3D" id="3.20.20.450">
    <property type="entry name" value="EAL domain"/>
    <property type="match status" value="1"/>
</dbReference>
<dbReference type="SUPFAM" id="SSF55073">
    <property type="entry name" value="Nucleotide cyclase"/>
    <property type="match status" value="1"/>
</dbReference>
<dbReference type="Pfam" id="PF00072">
    <property type="entry name" value="Response_reg"/>
    <property type="match status" value="1"/>
</dbReference>
<reference evidence="1 2" key="1">
    <citation type="submission" date="2014-09" db="EMBL/GenBank/DDBJ databases">
        <title>A draft genome sequence for Xanthomonas axonopodis pv. vasculorum NCPPB 900.</title>
        <authorList>
            <person name="Harrison J."/>
            <person name="Studholme D.J."/>
        </authorList>
    </citation>
    <scope>NUCLEOTIDE SEQUENCE [LARGE SCALE GENOMIC DNA]</scope>
    <source>
        <strain evidence="1 2">NCPPB 900</strain>
    </source>
</reference>